<dbReference type="EMBL" id="BARU01027446">
    <property type="protein sequence ID" value="GAH74238.1"/>
    <property type="molecule type" value="Genomic_DNA"/>
</dbReference>
<comment type="caution">
    <text evidence="2">The sequence shown here is derived from an EMBL/GenBank/DDBJ whole genome shotgun (WGS) entry which is preliminary data.</text>
</comment>
<evidence type="ECO:0000313" key="2">
    <source>
        <dbReference type="EMBL" id="GAH74238.1"/>
    </source>
</evidence>
<sequence length="185" mass="20450">MTPWFSILTVTGSVLWEYTDVWTLEGAGGGIDLYVEKSSNILCYYGIPGSIEVTLIETTIDFLNPYLSDEADFDYDEGDTGNIISWDATDMYPGTYIIYKDAVEVDSGIWDSATPIEIIVDGLTDGTYVYMIVLTDLAGNSAQDTVTVTVTLVIPEFGSIQILVFLPMLILATHLFVSKRKKNNK</sequence>
<feature type="transmembrane region" description="Helical" evidence="1">
    <location>
        <begin position="157"/>
        <end position="177"/>
    </location>
</feature>
<dbReference type="AlphaFoldDB" id="X1JWS2"/>
<keyword evidence="1" id="KW-1133">Transmembrane helix</keyword>
<proteinExistence type="predicted"/>
<name>X1JWS2_9ZZZZ</name>
<evidence type="ECO:0008006" key="3">
    <source>
        <dbReference type="Google" id="ProtNLM"/>
    </source>
</evidence>
<dbReference type="Gene3D" id="2.60.40.10">
    <property type="entry name" value="Immunoglobulins"/>
    <property type="match status" value="1"/>
</dbReference>
<reference evidence="2" key="1">
    <citation type="journal article" date="2014" name="Front. Microbiol.">
        <title>High frequency of phylogenetically diverse reductive dehalogenase-homologous genes in deep subseafloor sedimentary metagenomes.</title>
        <authorList>
            <person name="Kawai M."/>
            <person name="Futagami T."/>
            <person name="Toyoda A."/>
            <person name="Takaki Y."/>
            <person name="Nishi S."/>
            <person name="Hori S."/>
            <person name="Arai W."/>
            <person name="Tsubouchi T."/>
            <person name="Morono Y."/>
            <person name="Uchiyama I."/>
            <person name="Ito T."/>
            <person name="Fujiyama A."/>
            <person name="Inagaki F."/>
            <person name="Takami H."/>
        </authorList>
    </citation>
    <scope>NUCLEOTIDE SEQUENCE</scope>
    <source>
        <strain evidence="2">Expedition CK06-06</strain>
    </source>
</reference>
<gene>
    <name evidence="2" type="ORF">S03H2_43935</name>
</gene>
<keyword evidence="1" id="KW-0812">Transmembrane</keyword>
<dbReference type="InterPro" id="IPR013783">
    <property type="entry name" value="Ig-like_fold"/>
</dbReference>
<evidence type="ECO:0000256" key="1">
    <source>
        <dbReference type="SAM" id="Phobius"/>
    </source>
</evidence>
<accession>X1JWS2</accession>
<organism evidence="2">
    <name type="scientific">marine sediment metagenome</name>
    <dbReference type="NCBI Taxonomy" id="412755"/>
    <lineage>
        <taxon>unclassified sequences</taxon>
        <taxon>metagenomes</taxon>
        <taxon>ecological metagenomes</taxon>
    </lineage>
</organism>
<protein>
    <recommendedName>
        <fullName evidence="3">Bacterial Ig-like domain-containing protein</fullName>
    </recommendedName>
</protein>
<keyword evidence="1" id="KW-0472">Membrane</keyword>